<dbReference type="InterPro" id="IPR058705">
    <property type="entry name" value="A_ENA"/>
</dbReference>
<reference evidence="2 3" key="1">
    <citation type="journal article" date="2022" name="Int. J. Syst. Evol. Microbiol.">
        <title>Neobacillus kokaensis sp. nov., isolated from soil.</title>
        <authorList>
            <person name="Yuki K."/>
            <person name="Matsubara H."/>
            <person name="Yamaguchi S."/>
        </authorList>
    </citation>
    <scope>NUCLEOTIDE SEQUENCE [LARGE SCALE GENOMIC DNA]</scope>
    <source>
        <strain evidence="2 3">LOB 377</strain>
    </source>
</reference>
<evidence type="ECO:0000313" key="2">
    <source>
        <dbReference type="EMBL" id="GHH96902.1"/>
    </source>
</evidence>
<feature type="compositionally biased region" description="Pro residues" evidence="1">
    <location>
        <begin position="100"/>
        <end position="117"/>
    </location>
</feature>
<sequence length="117" mass="13307">MTPEEPQRPDSHDVMVDFMNSIAMEEIAISHLLNAEAKKMQAFVGKELDFPTNPSNVEIFQFNKEAARFIETLVIKEWLLLRKFQSVSDYFSKRSESSLPSPPPSHPSPPCEGPLEM</sequence>
<protein>
    <submittedName>
        <fullName evidence="2">Uncharacterized protein</fullName>
    </submittedName>
</protein>
<accession>A0ABQ3MWV1</accession>
<gene>
    <name evidence="2" type="ORF">AM1BK_04450</name>
</gene>
<dbReference type="RefSeq" id="WP_191269233.1">
    <property type="nucleotide sequence ID" value="NZ_BNDS01000001.1"/>
</dbReference>
<proteinExistence type="predicted"/>
<organism evidence="2 3">
    <name type="scientific">Neobacillus kokaensis</name>
    <dbReference type="NCBI Taxonomy" id="2759023"/>
    <lineage>
        <taxon>Bacteria</taxon>
        <taxon>Bacillati</taxon>
        <taxon>Bacillota</taxon>
        <taxon>Bacilli</taxon>
        <taxon>Bacillales</taxon>
        <taxon>Bacillaceae</taxon>
        <taxon>Neobacillus</taxon>
    </lineage>
</organism>
<dbReference type="Proteomes" id="UP000637074">
    <property type="component" value="Unassembled WGS sequence"/>
</dbReference>
<dbReference type="Pfam" id="PF26595">
    <property type="entry name" value="A_ENA"/>
    <property type="match status" value="1"/>
</dbReference>
<comment type="caution">
    <text evidence="2">The sequence shown here is derived from an EMBL/GenBank/DDBJ whole genome shotgun (WGS) entry which is preliminary data.</text>
</comment>
<evidence type="ECO:0000313" key="3">
    <source>
        <dbReference type="Proteomes" id="UP000637074"/>
    </source>
</evidence>
<evidence type="ECO:0000256" key="1">
    <source>
        <dbReference type="SAM" id="MobiDB-lite"/>
    </source>
</evidence>
<keyword evidence="3" id="KW-1185">Reference proteome</keyword>
<feature type="region of interest" description="Disordered" evidence="1">
    <location>
        <begin position="93"/>
        <end position="117"/>
    </location>
</feature>
<name>A0ABQ3MWV1_9BACI</name>
<dbReference type="EMBL" id="BNDS01000001">
    <property type="protein sequence ID" value="GHH96902.1"/>
    <property type="molecule type" value="Genomic_DNA"/>
</dbReference>